<keyword evidence="1" id="KW-0812">Transmembrane</keyword>
<feature type="transmembrane region" description="Helical" evidence="1">
    <location>
        <begin position="20"/>
        <end position="45"/>
    </location>
</feature>
<protein>
    <recommendedName>
        <fullName evidence="2">Type 4 fimbrial biogenesis protein PilX N-terminal domain-containing protein</fullName>
    </recommendedName>
</protein>
<keyword evidence="1" id="KW-1133">Transmembrane helix</keyword>
<evidence type="ECO:0000259" key="2">
    <source>
        <dbReference type="Pfam" id="PF14341"/>
    </source>
</evidence>
<keyword evidence="1" id="KW-0472">Membrane</keyword>
<comment type="caution">
    <text evidence="3">The sequence shown here is derived from an EMBL/GenBank/DDBJ whole genome shotgun (WGS) entry which is preliminary data.</text>
</comment>
<evidence type="ECO:0000256" key="1">
    <source>
        <dbReference type="SAM" id="Phobius"/>
    </source>
</evidence>
<organism evidence="3 4">
    <name type="scientific">Deinococcus malanensis</name>
    <dbReference type="NCBI Taxonomy" id="1706855"/>
    <lineage>
        <taxon>Bacteria</taxon>
        <taxon>Thermotogati</taxon>
        <taxon>Deinococcota</taxon>
        <taxon>Deinococci</taxon>
        <taxon>Deinococcales</taxon>
        <taxon>Deinococcaceae</taxon>
        <taxon>Deinococcus</taxon>
    </lineage>
</organism>
<reference evidence="4" key="1">
    <citation type="journal article" date="2019" name="Int. J. Syst. Evol. Microbiol.">
        <title>The Global Catalogue of Microorganisms (GCM) 10K type strain sequencing project: providing services to taxonomists for standard genome sequencing and annotation.</title>
        <authorList>
            <consortium name="The Broad Institute Genomics Platform"/>
            <consortium name="The Broad Institute Genome Sequencing Center for Infectious Disease"/>
            <person name="Wu L."/>
            <person name="Ma J."/>
        </authorList>
    </citation>
    <scope>NUCLEOTIDE SEQUENCE [LARGE SCALE GENOMIC DNA]</scope>
    <source>
        <strain evidence="4">JCM 30331</strain>
    </source>
</reference>
<dbReference type="Pfam" id="PF14341">
    <property type="entry name" value="PilX_N"/>
    <property type="match status" value="1"/>
</dbReference>
<gene>
    <name evidence="3" type="ORF">GCM10008955_25670</name>
</gene>
<dbReference type="Proteomes" id="UP000647587">
    <property type="component" value="Unassembled WGS sequence"/>
</dbReference>
<accession>A0ABQ2EXL3</accession>
<name>A0ABQ2EXL3_9DEIO</name>
<feature type="domain" description="Type 4 fimbrial biogenesis protein PilX N-terminal" evidence="2">
    <location>
        <begin position="18"/>
        <end position="69"/>
    </location>
</feature>
<proteinExistence type="predicted"/>
<sequence length="548" mass="56285">MLPPVQAGLPPAPRHAQQGVALVVALLFTTIVLMIVVSTTATMTLGARKGGVNERAAYQALLAAESGINTFAVRFLARRDALPGHLQFRGTTPAALNSWLTAQGLSSYGDVTLSAATMPATGVFTLMATDSAGGARQRVLQDFYTVRQPGFNIRVEAPLQSYANVDLTAGAVVQGESRLTSTGMVQVALVTEVISLPADNGAFVVALQSTLSAQLLLGPGDYVELQGATYRVLGVNRQTSSVTLMPVSGAPDSTSVAAQAPVHRVDSAVTAAFTGGSGTTSTIMVSDPSLLTVGSAVQVGPLGGTVQSVDPASRSLVVAWDSGGTMAAVAEGTPVRRDVKGVISSYAITGQNQVEHGSLPNDPQLRSKNPFALTSDPDLFASVLGQTKHQMLAAAPYQGWLEPTVSGAGFTGTVTGLTFINGPVSLTGNRELCGSGLLIVRGDLTVNRTCPVGFSGAIYVMGDYDQQGHSLIRGAVIVEGAHEPLAGTECMPSLSMTGSGSGNACDTRVAGTGQGSAKIIYDRGALLAAGSLLSAPELHAIPGTWRQR</sequence>
<evidence type="ECO:0000313" key="4">
    <source>
        <dbReference type="Proteomes" id="UP000647587"/>
    </source>
</evidence>
<dbReference type="RefSeq" id="WP_189009283.1">
    <property type="nucleotide sequence ID" value="NZ_BMPP01000010.1"/>
</dbReference>
<dbReference type="InterPro" id="IPR025746">
    <property type="entry name" value="PilX_N_dom"/>
</dbReference>
<dbReference type="EMBL" id="BMPP01000010">
    <property type="protein sequence ID" value="GGK30725.1"/>
    <property type="molecule type" value="Genomic_DNA"/>
</dbReference>
<keyword evidence="4" id="KW-1185">Reference proteome</keyword>
<evidence type="ECO:0000313" key="3">
    <source>
        <dbReference type="EMBL" id="GGK30725.1"/>
    </source>
</evidence>